<keyword evidence="2" id="KW-1185">Reference proteome</keyword>
<dbReference type="SUPFAM" id="SSF81383">
    <property type="entry name" value="F-box domain"/>
    <property type="match status" value="1"/>
</dbReference>
<evidence type="ECO:0000313" key="1">
    <source>
        <dbReference type="EMBL" id="KAK6360983.1"/>
    </source>
</evidence>
<accession>A0AAV9VGQ5</accession>
<sequence>MAGFTFKKRRDTPDAAPEKPALWTLPAEMVDAICSFLDLRDRLNLRLVSKSLLSRMPPVRGPVMTLLSSDIGPAEIARLESLSSGERVQVEHLIIDFSAPNLYPIELKYLAELIFRYPSPMVTKIDNFCSRYRSGYVDSTGTKLLSDTTPVGRNSSQRRWTWNGNFTAHFCRKFSSDHDNHDNEAPVPLWRHVITPLRPLRSRRHNIMKLYRILSCTFPKGGTCHKTRWTAAHYNSLTKIFSLLPKLRILEFRDSNLNITRVENKLYRDKILLKAIPALAYIMKVNPALKSLPWQDWLKNAEDTTSDQVRFVYPGIMVCAAQANSKISQIRLNTRRMLVDDALLLQWLGERVDEEDGSSRAGWSSHINSATEAEVAKFSPVDGDMEDIFDRINQMLVRCRYNDEGYVYVGAGRELLWS</sequence>
<gene>
    <name evidence="1" type="ORF">TWF730_007098</name>
</gene>
<dbReference type="EMBL" id="JAVHNS010000003">
    <property type="protein sequence ID" value="KAK6360983.1"/>
    <property type="molecule type" value="Genomic_DNA"/>
</dbReference>
<proteinExistence type="predicted"/>
<dbReference type="CDD" id="cd09917">
    <property type="entry name" value="F-box_SF"/>
    <property type="match status" value="1"/>
</dbReference>
<dbReference type="InterPro" id="IPR036047">
    <property type="entry name" value="F-box-like_dom_sf"/>
</dbReference>
<name>A0AAV9VGQ5_9PEZI</name>
<organism evidence="1 2">
    <name type="scientific">Orbilia blumenaviensis</name>
    <dbReference type="NCBI Taxonomy" id="1796055"/>
    <lineage>
        <taxon>Eukaryota</taxon>
        <taxon>Fungi</taxon>
        <taxon>Dikarya</taxon>
        <taxon>Ascomycota</taxon>
        <taxon>Pezizomycotina</taxon>
        <taxon>Orbiliomycetes</taxon>
        <taxon>Orbiliales</taxon>
        <taxon>Orbiliaceae</taxon>
        <taxon>Orbilia</taxon>
    </lineage>
</organism>
<reference evidence="1 2" key="1">
    <citation type="submission" date="2019-10" db="EMBL/GenBank/DDBJ databases">
        <authorList>
            <person name="Palmer J.M."/>
        </authorList>
    </citation>
    <scope>NUCLEOTIDE SEQUENCE [LARGE SCALE GENOMIC DNA]</scope>
    <source>
        <strain evidence="1 2">TWF730</strain>
    </source>
</reference>
<comment type="caution">
    <text evidence="1">The sequence shown here is derived from an EMBL/GenBank/DDBJ whole genome shotgun (WGS) entry which is preliminary data.</text>
</comment>
<evidence type="ECO:0008006" key="3">
    <source>
        <dbReference type="Google" id="ProtNLM"/>
    </source>
</evidence>
<dbReference type="Proteomes" id="UP001373714">
    <property type="component" value="Unassembled WGS sequence"/>
</dbReference>
<evidence type="ECO:0000313" key="2">
    <source>
        <dbReference type="Proteomes" id="UP001373714"/>
    </source>
</evidence>
<protein>
    <recommendedName>
        <fullName evidence="3">F-box domain-containing protein</fullName>
    </recommendedName>
</protein>
<dbReference type="AlphaFoldDB" id="A0AAV9VGQ5"/>